<evidence type="ECO:0008006" key="12">
    <source>
        <dbReference type="Google" id="ProtNLM"/>
    </source>
</evidence>
<dbReference type="PANTHER" id="PTHR10807:SF69">
    <property type="entry name" value="MYOTUBULARIN"/>
    <property type="match status" value="1"/>
</dbReference>
<evidence type="ECO:0000313" key="10">
    <source>
        <dbReference type="Ensembl" id="ENSTNIP00000008682.1"/>
    </source>
</evidence>
<evidence type="ECO:0000256" key="5">
    <source>
        <dbReference type="ARBA" id="ARBA00023136"/>
    </source>
</evidence>
<evidence type="ECO:0000256" key="6">
    <source>
        <dbReference type="PIRSR" id="PIRSR630564-1"/>
    </source>
</evidence>
<keyword evidence="5" id="KW-0472">Membrane</keyword>
<evidence type="ECO:0000259" key="9">
    <source>
        <dbReference type="PROSITE" id="PS51339"/>
    </source>
</evidence>
<dbReference type="GeneTree" id="ENSGT00940000153669"/>
<dbReference type="OrthoDB" id="8874063at2759"/>
<organism evidence="10 11">
    <name type="scientific">Tetraodon nigroviridis</name>
    <name type="common">Spotted green pufferfish</name>
    <name type="synonym">Chelonodon nigroviridis</name>
    <dbReference type="NCBI Taxonomy" id="99883"/>
    <lineage>
        <taxon>Eukaryota</taxon>
        <taxon>Metazoa</taxon>
        <taxon>Chordata</taxon>
        <taxon>Craniata</taxon>
        <taxon>Vertebrata</taxon>
        <taxon>Euteleostomi</taxon>
        <taxon>Actinopterygii</taxon>
        <taxon>Neopterygii</taxon>
        <taxon>Teleostei</taxon>
        <taxon>Neoteleostei</taxon>
        <taxon>Acanthomorphata</taxon>
        <taxon>Eupercaria</taxon>
        <taxon>Tetraodontiformes</taxon>
        <taxon>Tetradontoidea</taxon>
        <taxon>Tetraodontidae</taxon>
        <taxon>Tetraodon</taxon>
    </lineage>
</organism>
<comment type="subcellular location">
    <subcellularLocation>
        <location evidence="2">Cytoplasm</location>
    </subcellularLocation>
    <subcellularLocation>
        <location evidence="1">Endomembrane system</location>
        <topology evidence="1">Peripheral membrane protein</topology>
    </subcellularLocation>
</comment>
<dbReference type="InterPro" id="IPR000387">
    <property type="entry name" value="Tyr_Pase_dom"/>
</dbReference>
<dbReference type="Proteomes" id="UP000007303">
    <property type="component" value="Unassembled WGS sequence"/>
</dbReference>
<dbReference type="InterPro" id="IPR016130">
    <property type="entry name" value="Tyr_Pase_AS"/>
</dbReference>
<evidence type="ECO:0000259" key="8">
    <source>
        <dbReference type="PROSITE" id="PS50056"/>
    </source>
</evidence>
<evidence type="ECO:0000256" key="3">
    <source>
        <dbReference type="ARBA" id="ARBA00007471"/>
    </source>
</evidence>
<feature type="binding site" evidence="7">
    <location>
        <begin position="23"/>
        <end position="29"/>
    </location>
    <ligand>
        <name>substrate</name>
    </ligand>
</feature>
<dbReference type="InterPro" id="IPR010569">
    <property type="entry name" value="Myotubularin-like_Pase_dom"/>
</dbReference>
<dbReference type="PROSITE" id="PS50056">
    <property type="entry name" value="TYR_PHOSPHATASE_2"/>
    <property type="match status" value="1"/>
</dbReference>
<dbReference type="PROSITE" id="PS51339">
    <property type="entry name" value="PPASE_MYOTUBULARIN"/>
    <property type="match status" value="1"/>
</dbReference>
<protein>
    <recommendedName>
        <fullName evidence="12">Myotubularin phosphatase domain-containing protein</fullName>
    </recommendedName>
</protein>
<keyword evidence="4" id="KW-0963">Cytoplasm</keyword>
<sequence length="113" mass="12810">MVLSGAIQVADKVSNGNSVVVHCSDGWDRTAQLTSLAMLLLDSHYRTLRGFQVLIEKEWISFGHKFSSRIGHGDKNHADQDRSPIFVQFIDCVWQITKQVSVSLIYSHVYFLN</sequence>
<reference evidence="11" key="1">
    <citation type="journal article" date="2004" name="Nature">
        <title>Genome duplication in the teleost fish Tetraodon nigroviridis reveals the early vertebrate proto-karyotype.</title>
        <authorList>
            <person name="Jaillon O."/>
            <person name="Aury J.-M."/>
            <person name="Brunet F."/>
            <person name="Petit J.-L."/>
            <person name="Stange-Thomann N."/>
            <person name="Mauceli E."/>
            <person name="Bouneau L."/>
            <person name="Fischer C."/>
            <person name="Ozouf-Costaz C."/>
            <person name="Bernot A."/>
            <person name="Nicaud S."/>
            <person name="Jaffe D."/>
            <person name="Fisher S."/>
            <person name="Lutfalla G."/>
            <person name="Dossat C."/>
            <person name="Segurens B."/>
            <person name="Dasilva C."/>
            <person name="Salanoubat M."/>
            <person name="Levy M."/>
            <person name="Boudet N."/>
            <person name="Castellano S."/>
            <person name="Anthouard V."/>
            <person name="Jubin C."/>
            <person name="Castelli V."/>
            <person name="Katinka M."/>
            <person name="Vacherie B."/>
            <person name="Biemont C."/>
            <person name="Skalli Z."/>
            <person name="Cattolico L."/>
            <person name="Poulain J."/>
            <person name="De Berardinis V."/>
            <person name="Cruaud C."/>
            <person name="Duprat S."/>
            <person name="Brottier P."/>
            <person name="Coutanceau J.-P."/>
            <person name="Gouzy J."/>
            <person name="Parra G."/>
            <person name="Lardier G."/>
            <person name="Chapple C."/>
            <person name="McKernan K.J."/>
            <person name="McEwan P."/>
            <person name="Bosak S."/>
            <person name="Kellis M."/>
            <person name="Volff J.-N."/>
            <person name="Guigo R."/>
            <person name="Zody M.C."/>
            <person name="Mesirov J."/>
            <person name="Lindblad-Toh K."/>
            <person name="Birren B."/>
            <person name="Nusbaum C."/>
            <person name="Kahn D."/>
            <person name="Robinson-Rechavi M."/>
            <person name="Laudet V."/>
            <person name="Schachter V."/>
            <person name="Quetier F."/>
            <person name="Saurin W."/>
            <person name="Scarpelli C."/>
            <person name="Wincker P."/>
            <person name="Lander E.S."/>
            <person name="Weissenbach J."/>
            <person name="Roest Crollius H."/>
        </authorList>
    </citation>
    <scope>NUCLEOTIDE SEQUENCE [LARGE SCALE GENOMIC DNA]</scope>
</reference>
<dbReference type="Ensembl" id="ENSTNIT00000008851.1">
    <property type="protein sequence ID" value="ENSTNIP00000008682.1"/>
    <property type="gene ID" value="ENSTNIG00000005947.1"/>
</dbReference>
<evidence type="ECO:0000256" key="7">
    <source>
        <dbReference type="PIRSR" id="PIRSR630564-2"/>
    </source>
</evidence>
<reference evidence="10" key="2">
    <citation type="submission" date="2025-08" db="UniProtKB">
        <authorList>
            <consortium name="Ensembl"/>
        </authorList>
    </citation>
    <scope>IDENTIFICATION</scope>
</reference>
<dbReference type="InterPro" id="IPR029021">
    <property type="entry name" value="Prot-tyrosine_phosphatase-like"/>
</dbReference>
<dbReference type="STRING" id="99883.ENSTNIP00000008682"/>
<evidence type="ECO:0000256" key="2">
    <source>
        <dbReference type="ARBA" id="ARBA00004496"/>
    </source>
</evidence>
<dbReference type="PROSITE" id="PS00383">
    <property type="entry name" value="TYR_PHOSPHATASE_1"/>
    <property type="match status" value="1"/>
</dbReference>
<comment type="similarity">
    <text evidence="3">Belongs to the protein-tyrosine phosphatase family. Non-receptor class myotubularin subfamily.</text>
</comment>
<feature type="domain" description="Myotubularin phosphatase" evidence="9">
    <location>
        <begin position="1"/>
        <end position="113"/>
    </location>
</feature>
<feature type="domain" description="Tyrosine specific protein phosphatases" evidence="8">
    <location>
        <begin position="1"/>
        <end position="39"/>
    </location>
</feature>
<dbReference type="InterPro" id="IPR030564">
    <property type="entry name" value="Myotubularin"/>
</dbReference>
<name>H3CKA3_TETNG</name>
<accession>H3CKA3</accession>
<dbReference type="SUPFAM" id="SSF52799">
    <property type="entry name" value="(Phosphotyrosine protein) phosphatases II"/>
    <property type="match status" value="1"/>
</dbReference>
<dbReference type="Pfam" id="PF06602">
    <property type="entry name" value="Myotub-related"/>
    <property type="match status" value="1"/>
</dbReference>
<dbReference type="PANTHER" id="PTHR10807">
    <property type="entry name" value="MYOTUBULARIN-RELATED"/>
    <property type="match status" value="1"/>
</dbReference>
<dbReference type="HOGENOM" id="CLU_146414_0_0_1"/>
<evidence type="ECO:0000256" key="4">
    <source>
        <dbReference type="ARBA" id="ARBA00022490"/>
    </source>
</evidence>
<evidence type="ECO:0000256" key="1">
    <source>
        <dbReference type="ARBA" id="ARBA00004184"/>
    </source>
</evidence>
<keyword evidence="11" id="KW-1185">Reference proteome</keyword>
<feature type="active site" description="Phosphocysteine intermediate" evidence="6">
    <location>
        <position position="23"/>
    </location>
</feature>
<reference evidence="10" key="3">
    <citation type="submission" date="2025-09" db="UniProtKB">
        <authorList>
            <consortium name="Ensembl"/>
        </authorList>
    </citation>
    <scope>IDENTIFICATION</scope>
</reference>
<evidence type="ECO:0000313" key="11">
    <source>
        <dbReference type="Proteomes" id="UP000007303"/>
    </source>
</evidence>
<dbReference type="OMA" id="NCIPAVI"/>
<proteinExistence type="inferred from homology"/>